<accession>A0A327Z137</accession>
<dbReference type="RefSeq" id="WP_111653618.1">
    <property type="nucleotide sequence ID" value="NZ_JACHWI010000012.1"/>
</dbReference>
<protein>
    <submittedName>
        <fullName evidence="1">Uncharacterized protein</fullName>
    </submittedName>
</protein>
<organism evidence="1 2">
    <name type="scientific">Actinoplanes lutulentus</name>
    <dbReference type="NCBI Taxonomy" id="1287878"/>
    <lineage>
        <taxon>Bacteria</taxon>
        <taxon>Bacillati</taxon>
        <taxon>Actinomycetota</taxon>
        <taxon>Actinomycetes</taxon>
        <taxon>Micromonosporales</taxon>
        <taxon>Micromonosporaceae</taxon>
        <taxon>Actinoplanes</taxon>
    </lineage>
</organism>
<dbReference type="EMBL" id="QLMJ01000021">
    <property type="protein sequence ID" value="RAK27992.1"/>
    <property type="molecule type" value="Genomic_DNA"/>
</dbReference>
<dbReference type="OrthoDB" id="3297148at2"/>
<dbReference type="AlphaFoldDB" id="A0A327Z137"/>
<sequence length="116" mass="13095">MDDTTDRYLFTGEQMGWRQLSGEDRTAYYPLVGPELIHVHRVGTLTALTVSVDGKQAPDVLADVPWAPGDDRIELAEHVEESLRRRETTGEILDEPLRELLEQIAGWRRLQEPAAG</sequence>
<comment type="caution">
    <text evidence="1">The sequence shown here is derived from an EMBL/GenBank/DDBJ whole genome shotgun (WGS) entry which is preliminary data.</text>
</comment>
<name>A0A327Z137_9ACTN</name>
<keyword evidence="2" id="KW-1185">Reference proteome</keyword>
<evidence type="ECO:0000313" key="1">
    <source>
        <dbReference type="EMBL" id="RAK27992.1"/>
    </source>
</evidence>
<reference evidence="1 2" key="1">
    <citation type="submission" date="2018-06" db="EMBL/GenBank/DDBJ databases">
        <title>Genomic Encyclopedia of Type Strains, Phase III (KMG-III): the genomes of soil and plant-associated and newly described type strains.</title>
        <authorList>
            <person name="Whitman W."/>
        </authorList>
    </citation>
    <scope>NUCLEOTIDE SEQUENCE [LARGE SCALE GENOMIC DNA]</scope>
    <source>
        <strain evidence="1 2">CGMCC 4.7090</strain>
    </source>
</reference>
<gene>
    <name evidence="1" type="ORF">B0I29_12188</name>
</gene>
<dbReference type="Proteomes" id="UP000249341">
    <property type="component" value="Unassembled WGS sequence"/>
</dbReference>
<evidence type="ECO:0000313" key="2">
    <source>
        <dbReference type="Proteomes" id="UP000249341"/>
    </source>
</evidence>
<proteinExistence type="predicted"/>